<accession>A0ABY9RGU6</accession>
<keyword evidence="2" id="KW-1185">Reference proteome</keyword>
<dbReference type="Gene3D" id="3.40.50.1820">
    <property type="entry name" value="alpha/beta hydrolase"/>
    <property type="match status" value="1"/>
</dbReference>
<evidence type="ECO:0000313" key="2">
    <source>
        <dbReference type="Proteomes" id="UP001181355"/>
    </source>
</evidence>
<sequence>MSSAVLLIATDVYGETHASAALCRYLGLSTKIISPYAEACSFRNEKEAYTRFLAEGGIAHYAKKIAEALEQTEVQHFLGFGVGGSAWWMKAAQQCAHLDSANLFYPSRVRDHLDLQSACPTRFIFAEHEQAYTSQTVVEELRQRGYQAEVAKGTQHGFMNAYAAGFSLKRQTEYLDQLLQTFHLQKAA</sequence>
<evidence type="ECO:0000313" key="1">
    <source>
        <dbReference type="EMBL" id="WMW80417.1"/>
    </source>
</evidence>
<reference evidence="1" key="1">
    <citation type="submission" date="2023-09" db="EMBL/GenBank/DDBJ databases">
        <title>Undibacterium sp. 20NA77.5 isolated from freshwater.</title>
        <authorList>
            <person name="Le V."/>
            <person name="Ko S.-R."/>
            <person name="Ahn C.-Y."/>
            <person name="Oh H.-M."/>
        </authorList>
    </citation>
    <scope>NUCLEOTIDE SEQUENCE</scope>
    <source>
        <strain evidence="1">20NA77.5</strain>
    </source>
</reference>
<organism evidence="1 2">
    <name type="scientific">Undibacterium cyanobacteriorum</name>
    <dbReference type="NCBI Taxonomy" id="3073561"/>
    <lineage>
        <taxon>Bacteria</taxon>
        <taxon>Pseudomonadati</taxon>
        <taxon>Pseudomonadota</taxon>
        <taxon>Betaproteobacteria</taxon>
        <taxon>Burkholderiales</taxon>
        <taxon>Oxalobacteraceae</taxon>
        <taxon>Undibacterium</taxon>
    </lineage>
</organism>
<dbReference type="InterPro" id="IPR029058">
    <property type="entry name" value="AB_hydrolase_fold"/>
</dbReference>
<dbReference type="Proteomes" id="UP001181355">
    <property type="component" value="Chromosome"/>
</dbReference>
<dbReference type="EMBL" id="CP133720">
    <property type="protein sequence ID" value="WMW80417.1"/>
    <property type="molecule type" value="Genomic_DNA"/>
</dbReference>
<protein>
    <submittedName>
        <fullName evidence="1">Dienelactone hydrolase family protein</fullName>
    </submittedName>
</protein>
<dbReference type="GO" id="GO:0016787">
    <property type="term" value="F:hydrolase activity"/>
    <property type="evidence" value="ECO:0007669"/>
    <property type="project" value="UniProtKB-KW"/>
</dbReference>
<dbReference type="SUPFAM" id="SSF53474">
    <property type="entry name" value="alpha/beta-Hydrolases"/>
    <property type="match status" value="1"/>
</dbReference>
<name>A0ABY9RGU6_9BURK</name>
<gene>
    <name evidence="1" type="ORF">RF679_17480</name>
</gene>
<proteinExistence type="predicted"/>
<keyword evidence="1" id="KW-0378">Hydrolase</keyword>
<dbReference type="RefSeq" id="WP_309481910.1">
    <property type="nucleotide sequence ID" value="NZ_CP133720.1"/>
</dbReference>